<evidence type="ECO:0000313" key="2">
    <source>
        <dbReference type="EMBL" id="SNY11625.1"/>
    </source>
</evidence>
<feature type="region of interest" description="Disordered" evidence="1">
    <location>
        <begin position="263"/>
        <end position="316"/>
    </location>
</feature>
<keyword evidence="3" id="KW-1185">Reference proteome</keyword>
<evidence type="ECO:0000313" key="3">
    <source>
        <dbReference type="Proteomes" id="UP000219612"/>
    </source>
</evidence>
<dbReference type="AlphaFoldDB" id="A0A285FK74"/>
<reference evidence="2 3" key="1">
    <citation type="submission" date="2017-09" db="EMBL/GenBank/DDBJ databases">
        <authorList>
            <person name="Ehlers B."/>
            <person name="Leendertz F.H."/>
        </authorList>
    </citation>
    <scope>NUCLEOTIDE SEQUENCE [LARGE SCALE GENOMIC DNA]</scope>
    <source>
        <strain evidence="2 3">CGMCC 4.6857</strain>
    </source>
</reference>
<evidence type="ECO:0008006" key="4">
    <source>
        <dbReference type="Google" id="ProtNLM"/>
    </source>
</evidence>
<feature type="compositionally biased region" description="Gly residues" evidence="1">
    <location>
        <begin position="44"/>
        <end position="56"/>
    </location>
</feature>
<gene>
    <name evidence="2" type="ORF">SAMN05421748_101991</name>
</gene>
<feature type="compositionally biased region" description="Basic and acidic residues" evidence="1">
    <location>
        <begin position="1"/>
        <end position="16"/>
    </location>
</feature>
<organism evidence="2 3">
    <name type="scientific">Paractinoplanes atraurantiacus</name>
    <dbReference type="NCBI Taxonomy" id="1036182"/>
    <lineage>
        <taxon>Bacteria</taxon>
        <taxon>Bacillati</taxon>
        <taxon>Actinomycetota</taxon>
        <taxon>Actinomycetes</taxon>
        <taxon>Micromonosporales</taxon>
        <taxon>Micromonosporaceae</taxon>
        <taxon>Paractinoplanes</taxon>
    </lineage>
</organism>
<dbReference type="Pfam" id="PF04134">
    <property type="entry name" value="DCC1-like"/>
    <property type="match status" value="1"/>
</dbReference>
<sequence length="316" mass="33570">MTGHRAPDPAVRRDLPPIDEEAGHNNLGPAGPDGGHLDLDPAGHGAGRVGPPGGDRSGTVPTGPGEEAQIESLEKTRTGPRGEARTNPQREARTEPREVARTEPQEVAQIGLREEARSEPQEEARTEPQEEAQIGLGEEARTGPRGEGRIRAFTVLYDAGCPICRAAGRWLRGRDQLVPLEFLPAGSAEARERFAGLDHDATLRDITVIGDDGSVYVGDGAWVACLWALADYRAMAERISSPALLPSARRFIAAVSAIREATRSSAGQATLPPAGQETRPSAGQARETTRSSAGPVGEGRDEWALDYGGGCDDRCR</sequence>
<proteinExistence type="predicted"/>
<dbReference type="InterPro" id="IPR007263">
    <property type="entry name" value="DCC1-like"/>
</dbReference>
<dbReference type="GO" id="GO:0015035">
    <property type="term" value="F:protein-disulfide reductase activity"/>
    <property type="evidence" value="ECO:0007669"/>
    <property type="project" value="InterPro"/>
</dbReference>
<evidence type="ECO:0000256" key="1">
    <source>
        <dbReference type="SAM" id="MobiDB-lite"/>
    </source>
</evidence>
<feature type="region of interest" description="Disordered" evidence="1">
    <location>
        <begin position="1"/>
        <end position="145"/>
    </location>
</feature>
<feature type="compositionally biased region" description="Basic and acidic residues" evidence="1">
    <location>
        <begin position="112"/>
        <end position="128"/>
    </location>
</feature>
<name>A0A285FK74_9ACTN</name>
<accession>A0A285FK74</accession>
<dbReference type="EMBL" id="OBDY01000001">
    <property type="protein sequence ID" value="SNY11625.1"/>
    <property type="molecule type" value="Genomic_DNA"/>
</dbReference>
<protein>
    <recommendedName>
        <fullName evidence="4">DUF393 domain-containing protein</fullName>
    </recommendedName>
</protein>
<feature type="compositionally biased region" description="Basic and acidic residues" evidence="1">
    <location>
        <begin position="72"/>
        <end position="104"/>
    </location>
</feature>
<dbReference type="Proteomes" id="UP000219612">
    <property type="component" value="Unassembled WGS sequence"/>
</dbReference>
<dbReference type="RefSeq" id="WP_097318208.1">
    <property type="nucleotide sequence ID" value="NZ_OBDY01000001.1"/>
</dbReference>